<dbReference type="InParanoid" id="A0A163IYV4"/>
<dbReference type="AlphaFoldDB" id="A0A163IYV4"/>
<name>A0A163IYV4_ABSGL</name>
<protein>
    <submittedName>
        <fullName evidence="1">Uncharacterized protein</fullName>
    </submittedName>
</protein>
<dbReference type="EMBL" id="LT550665">
    <property type="protein sequence ID" value="SAL96145.1"/>
    <property type="molecule type" value="Genomic_DNA"/>
</dbReference>
<sequence length="189" mass="20568">MRKLVHKNKKDTDQYRYEMTKVASLEDNLASINVDIIKGVDSVKVGNVVNNLAIAEELSEEEYRSDDDYFDYDSDVPDIFTSSSSAAVSSSSAAVPSSSAAVPSSSAAVSSSSSAAVPSSFAAVSSYTKEPSNAMLIRFSGYIIKMLETKTYDYALQEPEIRHAFDKIEPAAVASISKIFGFFRRFVLP</sequence>
<organism evidence="1">
    <name type="scientific">Absidia glauca</name>
    <name type="common">Pin mould</name>
    <dbReference type="NCBI Taxonomy" id="4829"/>
    <lineage>
        <taxon>Eukaryota</taxon>
        <taxon>Fungi</taxon>
        <taxon>Fungi incertae sedis</taxon>
        <taxon>Mucoromycota</taxon>
        <taxon>Mucoromycotina</taxon>
        <taxon>Mucoromycetes</taxon>
        <taxon>Mucorales</taxon>
        <taxon>Cunninghamellaceae</taxon>
        <taxon>Absidia</taxon>
    </lineage>
</organism>
<proteinExistence type="predicted"/>
<gene>
    <name evidence="1" type="primary">ABSGL_01515.1 scaffold 1596</name>
</gene>
<feature type="non-terminal residue" evidence="1">
    <location>
        <position position="189"/>
    </location>
</feature>
<evidence type="ECO:0000313" key="1">
    <source>
        <dbReference type="EMBL" id="SAL96145.1"/>
    </source>
</evidence>
<dbReference type="Proteomes" id="UP000078561">
    <property type="component" value="Unassembled WGS sequence"/>
</dbReference>
<accession>A0A163IYV4</accession>
<evidence type="ECO:0000313" key="2">
    <source>
        <dbReference type="Proteomes" id="UP000078561"/>
    </source>
</evidence>
<reference evidence="1" key="1">
    <citation type="submission" date="2016-04" db="EMBL/GenBank/DDBJ databases">
        <authorList>
            <person name="Evans L.H."/>
            <person name="Alamgir A."/>
            <person name="Owens N."/>
            <person name="Weber N.D."/>
            <person name="Virtaneva K."/>
            <person name="Barbian K."/>
            <person name="Babar A."/>
            <person name="Rosenke K."/>
        </authorList>
    </citation>
    <scope>NUCLEOTIDE SEQUENCE [LARGE SCALE GENOMIC DNA]</scope>
    <source>
        <strain evidence="1">CBS 101.48</strain>
    </source>
</reference>
<keyword evidence="2" id="KW-1185">Reference proteome</keyword>